<keyword evidence="4" id="KW-1185">Reference proteome</keyword>
<feature type="region of interest" description="Disordered" evidence="1">
    <location>
        <begin position="379"/>
        <end position="414"/>
    </location>
</feature>
<reference evidence="3" key="1">
    <citation type="journal article" date="2014" name="Int. J. Syst. Evol. Microbiol.">
        <title>Complete genome sequence of Corynebacterium casei LMG S-19264T (=DSM 44701T), isolated from a smear-ripened cheese.</title>
        <authorList>
            <consortium name="US DOE Joint Genome Institute (JGI-PGF)"/>
            <person name="Walter F."/>
            <person name="Albersmeier A."/>
            <person name="Kalinowski J."/>
            <person name="Ruckert C."/>
        </authorList>
    </citation>
    <scope>NUCLEOTIDE SEQUENCE</scope>
    <source>
        <strain evidence="3">CCM 8606</strain>
    </source>
</reference>
<dbReference type="RefSeq" id="WP_188355668.1">
    <property type="nucleotide sequence ID" value="NZ_BMDH01000005.1"/>
</dbReference>
<evidence type="ECO:0000256" key="2">
    <source>
        <dbReference type="SAM" id="Phobius"/>
    </source>
</evidence>
<name>A0A8J3AK04_9BIFI</name>
<evidence type="ECO:0000313" key="4">
    <source>
        <dbReference type="Proteomes" id="UP000619536"/>
    </source>
</evidence>
<comment type="caution">
    <text evidence="3">The sequence shown here is derived from an EMBL/GenBank/DDBJ whole genome shotgun (WGS) entry which is preliminary data.</text>
</comment>
<keyword evidence="2" id="KW-0472">Membrane</keyword>
<feature type="region of interest" description="Disordered" evidence="1">
    <location>
        <begin position="163"/>
        <end position="186"/>
    </location>
</feature>
<keyword evidence="2" id="KW-1133">Transmembrane helix</keyword>
<gene>
    <name evidence="3" type="ORF">GCM10007377_15040</name>
</gene>
<dbReference type="EMBL" id="BMDH01000005">
    <property type="protein sequence ID" value="GGI15265.1"/>
    <property type="molecule type" value="Genomic_DNA"/>
</dbReference>
<evidence type="ECO:0000256" key="1">
    <source>
        <dbReference type="SAM" id="MobiDB-lite"/>
    </source>
</evidence>
<accession>A0A8J3AK04</accession>
<sequence length="440" mass="47096">MNLDSLASVVLWVTIALVILGIQPWKTFAAMGKAIEHHDDRYSTRMRIVNVDELGYMAACDDCEKGTAMLSPTNASIMDDVYVARVRAERRKAIGRRRILVLALAVITVVTLVVAVVAHFSPAFALIPAGLEAAVLWLGARAAKSARAWEARVAQSRQRQRELQTRNQAHLTAHAPVSEPSTYSGSAYQDDVREGVQVHVEAQDDELATDVLSSEAIAGTIEQARQDRAAALRARRAMQLASRQEATSDRAGKQNAALDEQQPSAQSAEHARDAVESEQTVANTNNAAADVQEQEVTQGSAAQGQDRVDDNTHELASIQPAHALDAFEMAVNQDLISFSLGAPRNGEDVPTAEPQSLPIVSLKQVAQAVPVDSEEVAAVAQEQTQDADSGVVDEAETASEDATEHAVTNSVADPVEVEVPAASVESLGADVDAVLARRRN</sequence>
<reference evidence="3" key="2">
    <citation type="submission" date="2020-09" db="EMBL/GenBank/DDBJ databases">
        <authorList>
            <person name="Sun Q."/>
            <person name="Sedlacek I."/>
        </authorList>
    </citation>
    <scope>NUCLEOTIDE SEQUENCE</scope>
    <source>
        <strain evidence="3">CCM 8606</strain>
    </source>
</reference>
<feature type="region of interest" description="Disordered" evidence="1">
    <location>
        <begin position="240"/>
        <end position="279"/>
    </location>
</feature>
<evidence type="ECO:0000313" key="3">
    <source>
        <dbReference type="EMBL" id="GGI15265.1"/>
    </source>
</evidence>
<feature type="region of interest" description="Disordered" evidence="1">
    <location>
        <begin position="288"/>
        <end position="307"/>
    </location>
</feature>
<protein>
    <submittedName>
        <fullName evidence="3">Uncharacterized protein</fullName>
    </submittedName>
</protein>
<keyword evidence="2" id="KW-0812">Transmembrane</keyword>
<dbReference type="AlphaFoldDB" id="A0A8J3AK04"/>
<feature type="transmembrane region" description="Helical" evidence="2">
    <location>
        <begin position="6"/>
        <end position="25"/>
    </location>
</feature>
<feature type="compositionally biased region" description="Polar residues" evidence="1">
    <location>
        <begin position="294"/>
        <end position="303"/>
    </location>
</feature>
<organism evidence="3 4">
    <name type="scientific">Galliscardovia ingluviei</name>
    <dbReference type="NCBI Taxonomy" id="1769422"/>
    <lineage>
        <taxon>Bacteria</taxon>
        <taxon>Bacillati</taxon>
        <taxon>Actinomycetota</taxon>
        <taxon>Actinomycetes</taxon>
        <taxon>Bifidobacteriales</taxon>
        <taxon>Bifidobacteriaceae</taxon>
        <taxon>Galliscardovia</taxon>
    </lineage>
</organism>
<feature type="compositionally biased region" description="Acidic residues" evidence="1">
    <location>
        <begin position="391"/>
        <end position="401"/>
    </location>
</feature>
<proteinExistence type="predicted"/>
<feature type="transmembrane region" description="Helical" evidence="2">
    <location>
        <begin position="99"/>
        <end position="117"/>
    </location>
</feature>
<dbReference type="Proteomes" id="UP000619536">
    <property type="component" value="Unassembled WGS sequence"/>
</dbReference>